<evidence type="ECO:0000256" key="2">
    <source>
        <dbReference type="SAM" id="SignalP"/>
    </source>
</evidence>
<feature type="compositionally biased region" description="Gly residues" evidence="1">
    <location>
        <begin position="28"/>
        <end position="41"/>
    </location>
</feature>
<dbReference type="CDD" id="cd00995">
    <property type="entry name" value="PBP2_NikA_DppA_OppA_like"/>
    <property type="match status" value="1"/>
</dbReference>
<dbReference type="InterPro" id="IPR030678">
    <property type="entry name" value="Peptide/Ni-bd"/>
</dbReference>
<evidence type="ECO:0000313" key="5">
    <source>
        <dbReference type="Proteomes" id="UP000694300"/>
    </source>
</evidence>
<feature type="signal peptide" evidence="2">
    <location>
        <begin position="1"/>
        <end position="21"/>
    </location>
</feature>
<accession>A0ABS6UBW5</accession>
<name>A0ABS6UBW5_9PSEU</name>
<reference evidence="4 5" key="1">
    <citation type="submission" date="2020-11" db="EMBL/GenBank/DDBJ databases">
        <title>Pseudonocardia abyssalis sp. nov. and Pseudonocardia oceani sp. nov., description and phylogenomic analysis of two novel actinomycetes isolated from the deep Southern Ocean.</title>
        <authorList>
            <person name="Parra J."/>
        </authorList>
    </citation>
    <scope>NUCLEOTIDE SEQUENCE [LARGE SCALE GENOMIC DNA]</scope>
    <source>
        <strain evidence="5">KRD185</strain>
    </source>
</reference>
<keyword evidence="5" id="KW-1185">Reference proteome</keyword>
<feature type="domain" description="Solute-binding protein family 5" evidence="3">
    <location>
        <begin position="88"/>
        <end position="454"/>
    </location>
</feature>
<evidence type="ECO:0000259" key="3">
    <source>
        <dbReference type="Pfam" id="PF00496"/>
    </source>
</evidence>
<dbReference type="Proteomes" id="UP000694300">
    <property type="component" value="Unassembled WGS sequence"/>
</dbReference>
<organism evidence="4 5">
    <name type="scientific">Pseudonocardia oceani</name>
    <dbReference type="NCBI Taxonomy" id="2792013"/>
    <lineage>
        <taxon>Bacteria</taxon>
        <taxon>Bacillati</taxon>
        <taxon>Actinomycetota</taxon>
        <taxon>Actinomycetes</taxon>
        <taxon>Pseudonocardiales</taxon>
        <taxon>Pseudonocardiaceae</taxon>
        <taxon>Pseudonocardia</taxon>
    </lineage>
</organism>
<dbReference type="PROSITE" id="PS51257">
    <property type="entry name" value="PROKAR_LIPOPROTEIN"/>
    <property type="match status" value="1"/>
</dbReference>
<dbReference type="RefSeq" id="WP_218595914.1">
    <property type="nucleotide sequence ID" value="NZ_JADQDF010000001.1"/>
</dbReference>
<protein>
    <submittedName>
        <fullName evidence="4">ABC transporter substrate-binding protein</fullName>
    </submittedName>
</protein>
<feature type="chain" id="PRO_5046032778" evidence="2">
    <location>
        <begin position="22"/>
        <end position="540"/>
    </location>
</feature>
<dbReference type="PANTHER" id="PTHR30290">
    <property type="entry name" value="PERIPLASMIC BINDING COMPONENT OF ABC TRANSPORTER"/>
    <property type="match status" value="1"/>
</dbReference>
<gene>
    <name evidence="4" type="ORF">I4I82_18860</name>
</gene>
<dbReference type="EMBL" id="JADQDF010000001">
    <property type="protein sequence ID" value="MBW0129726.1"/>
    <property type="molecule type" value="Genomic_DNA"/>
</dbReference>
<evidence type="ECO:0000256" key="1">
    <source>
        <dbReference type="SAM" id="MobiDB-lite"/>
    </source>
</evidence>
<dbReference type="PANTHER" id="PTHR30290:SF83">
    <property type="entry name" value="ABC TRANSPORTER SUBSTRATE-BINDING PROTEIN"/>
    <property type="match status" value="1"/>
</dbReference>
<sequence length="540" mass="58022">MTRSRVASVVALGVASALMLAACGGGGSSEGGGAGAPGGGTFSLNINSDPENPLVPGNTTESEGGQVIRALFTPLVSYNTETVEIEYGAVAESIETEDNTTFTVTLKDGWTFHDGSPITSSSFVDAWNYTANVENAQGGAYFFSKIAGYDGENPKPAMEGLQVVDDLTFTVQLSAPFSQFPLMTGYTPFSPLPEAFFADPDAFGRQPIGNGPFKADTEYVPGQGITLSRFEEYAGDNPAQAGGIDVRLISDVNTAYNELIGGNLDVFRYQVPPELATIAPDELGDRFFEREASSFTFMGFPVYDPRFQDPRVRQAFSMAVDRPAITEAIFSGTRTPAYDIIPPTIDGHRPDACQFCQYDPARAQQLLTESGFDTSQPVELWFNSGAGHDAWVQAVGNQLQQNLGITYSLRGDLDFAQYLPLAEEQGMTGPFRLGWSMDYPSPENFLGPLFTSAGLPPAGSNYPFYSNPEVERLVAEANAASTNEEAVALYQQADDIVLTELPVMPIFFSVSQGGHSENVDNVQFSPFATDIVLTDVTVNG</sequence>
<dbReference type="Pfam" id="PF00496">
    <property type="entry name" value="SBP_bac_5"/>
    <property type="match status" value="1"/>
</dbReference>
<feature type="region of interest" description="Disordered" evidence="1">
    <location>
        <begin position="28"/>
        <end position="62"/>
    </location>
</feature>
<proteinExistence type="predicted"/>
<dbReference type="InterPro" id="IPR039424">
    <property type="entry name" value="SBP_5"/>
</dbReference>
<keyword evidence="2" id="KW-0732">Signal</keyword>
<dbReference type="PIRSF" id="PIRSF002741">
    <property type="entry name" value="MppA"/>
    <property type="match status" value="1"/>
</dbReference>
<evidence type="ECO:0000313" key="4">
    <source>
        <dbReference type="EMBL" id="MBW0129726.1"/>
    </source>
</evidence>
<dbReference type="InterPro" id="IPR000914">
    <property type="entry name" value="SBP_5_dom"/>
</dbReference>
<comment type="caution">
    <text evidence="4">The sequence shown here is derived from an EMBL/GenBank/DDBJ whole genome shotgun (WGS) entry which is preliminary data.</text>
</comment>